<comment type="caution">
    <text evidence="1">The sequence shown here is derived from an EMBL/GenBank/DDBJ whole genome shotgun (WGS) entry which is preliminary data.</text>
</comment>
<dbReference type="OrthoDB" id="9964969at2"/>
<evidence type="ECO:0000313" key="4">
    <source>
        <dbReference type="Proteomes" id="UP000297918"/>
    </source>
</evidence>
<evidence type="ECO:0000313" key="2">
    <source>
        <dbReference type="EMBL" id="TGK92239.1"/>
    </source>
</evidence>
<dbReference type="EMBL" id="RQFM01000010">
    <property type="protein sequence ID" value="TGK88563.1"/>
    <property type="molecule type" value="Genomic_DNA"/>
</dbReference>
<sequence length="472" mass="56610">MIKKIQFILTIFLIFFIFIKEIKSEHKNNIIQYCQRDYLFEQISTHFKNNDQKLSEISAFDCLQIAGYYDNKYLMFLINTLPFKKNKDFFVTTLLINNPTEINIQNLKYLLEVKKSDVAYLNWVFDILLKNGSNHYIKIFDDFNNTFHPKISEHIVRIRKNLDYKPYNTTFESVSDKKKHKSLKDEEINKILIEECKNRILINKDIKSDPEKPIISFNFSLECLFLGDKEKSYELFKELIESNLDTDYQLELINVISRYRKKDDFTYFKKLFHEKSEKELKKKLIYSMDGYDDEQYLNFLTDLKKSNILEMNELEYLIEKVKNRILFKNINSFEEVLNINPDIVITEDPSENLLNLIKLNEKYHQDILTLGYKYLLKKYPDNDYLNSYIASEIMDFNEIAIKTHMEKIKNDSYLTSLYLVKRGEIELKNFNYNNSLENYTKILENKIPAIIETNSIYLLIEKLKFMIKFNSV</sequence>
<protein>
    <submittedName>
        <fullName evidence="1">Uncharacterized protein</fullName>
    </submittedName>
</protein>
<dbReference type="RefSeq" id="WP_135749974.1">
    <property type="nucleotide sequence ID" value="NZ_RQFL01000022.1"/>
</dbReference>
<reference evidence="2" key="1">
    <citation type="submission" date="2018-10" db="EMBL/GenBank/DDBJ databases">
        <authorList>
            <person name="Vincent A.T."/>
            <person name="Schiettekatte O."/>
            <person name="Bourhy P."/>
            <person name="Veyrier F.J."/>
            <person name="Picardeau M."/>
        </authorList>
    </citation>
    <scope>NUCLEOTIDE SEQUENCE</scope>
    <source>
        <strain evidence="2">201800281</strain>
    </source>
</reference>
<dbReference type="Proteomes" id="UP000297918">
    <property type="component" value="Unassembled WGS sequence"/>
</dbReference>
<name>A0A4R9INQ0_9LEPT</name>
<organism evidence="1 3">
    <name type="scientific">Leptospira bourretii</name>
    <dbReference type="NCBI Taxonomy" id="2484962"/>
    <lineage>
        <taxon>Bacteria</taxon>
        <taxon>Pseudomonadati</taxon>
        <taxon>Spirochaetota</taxon>
        <taxon>Spirochaetia</taxon>
        <taxon>Leptospirales</taxon>
        <taxon>Leptospiraceae</taxon>
        <taxon>Leptospira</taxon>
    </lineage>
</organism>
<dbReference type="AlphaFoldDB" id="A0A4R9INQ0"/>
<dbReference type="EMBL" id="RQFL01000022">
    <property type="protein sequence ID" value="TGK92239.1"/>
    <property type="molecule type" value="Genomic_DNA"/>
</dbReference>
<proteinExistence type="predicted"/>
<gene>
    <name evidence="1" type="ORF">EHQ23_06980</name>
    <name evidence="2" type="ORF">EHQ26_09690</name>
</gene>
<keyword evidence="4" id="KW-1185">Reference proteome</keyword>
<reference evidence="1 3" key="2">
    <citation type="journal article" date="2019" name="PLoS Negl. Trop. Dis.">
        <title>Revisiting the worldwide diversity of Leptospira species in the environment.</title>
        <authorList>
            <person name="Vincent A.T."/>
            <person name="Schiettekatte O."/>
            <person name="Bourhy P."/>
            <person name="Veyrier F.J."/>
            <person name="Picardeau M."/>
        </authorList>
    </citation>
    <scope>NUCLEOTIDE SEQUENCE [LARGE SCALE GENOMIC DNA]</scope>
    <source>
        <strain evidence="1 3">201800280</strain>
        <strain evidence="2">201800281</strain>
    </source>
</reference>
<accession>A0A4R9INQ0</accession>
<evidence type="ECO:0000313" key="1">
    <source>
        <dbReference type="EMBL" id="TGK88563.1"/>
    </source>
</evidence>
<evidence type="ECO:0000313" key="3">
    <source>
        <dbReference type="Proteomes" id="UP000297394"/>
    </source>
</evidence>
<dbReference type="Proteomes" id="UP000297394">
    <property type="component" value="Unassembled WGS sequence"/>
</dbReference>